<dbReference type="PANTHER" id="PTHR45772:SF8">
    <property type="entry name" value="HIGH-AFFINITY BRANCHED-CHAIN AMINO ACID TRANSPORT ATP-BINDING PROTEIN"/>
    <property type="match status" value="1"/>
</dbReference>
<dbReference type="InterPro" id="IPR051120">
    <property type="entry name" value="ABC_AA/LPS_Transport"/>
</dbReference>
<dbReference type="STRING" id="1227453.C444_18097"/>
<name>M0L915_HALJT</name>
<dbReference type="GO" id="GO:0016887">
    <property type="term" value="F:ATP hydrolysis activity"/>
    <property type="evidence" value="ECO:0007669"/>
    <property type="project" value="InterPro"/>
</dbReference>
<evidence type="ECO:0000256" key="2">
    <source>
        <dbReference type="ARBA" id="ARBA00022741"/>
    </source>
</evidence>
<dbReference type="Proteomes" id="UP000011524">
    <property type="component" value="Unassembled WGS sequence"/>
</dbReference>
<dbReference type="eggNOG" id="arCOG00927">
    <property type="taxonomic scope" value="Archaea"/>
</dbReference>
<dbReference type="PATRIC" id="fig|1227453.3.peg.3566"/>
<evidence type="ECO:0000313" key="5">
    <source>
        <dbReference type="EMBL" id="EMA28430.1"/>
    </source>
</evidence>
<dbReference type="PANTHER" id="PTHR45772">
    <property type="entry name" value="CONSERVED COMPONENT OF ABC TRANSPORTER FOR NATURAL AMINO ACIDS-RELATED"/>
    <property type="match status" value="1"/>
</dbReference>
<keyword evidence="2" id="KW-0547">Nucleotide-binding</keyword>
<gene>
    <name evidence="5" type="ORF">C444_18097</name>
</gene>
<dbReference type="CDD" id="cd03219">
    <property type="entry name" value="ABC_Mj1267_LivG_branched"/>
    <property type="match status" value="1"/>
</dbReference>
<dbReference type="RefSeq" id="WP_004594416.1">
    <property type="nucleotide sequence ID" value="NZ_AOLY01000040.1"/>
</dbReference>
<proteinExistence type="predicted"/>
<comment type="caution">
    <text evidence="5">The sequence shown here is derived from an EMBL/GenBank/DDBJ whole genome shotgun (WGS) entry which is preliminary data.</text>
</comment>
<dbReference type="SUPFAM" id="SSF52540">
    <property type="entry name" value="P-loop containing nucleoside triphosphate hydrolases"/>
    <property type="match status" value="1"/>
</dbReference>
<sequence length="268" mass="28994">MSDTETESDIDSLGPNVRQTAAELATGDRTDTLLQTDGLVKQFGGFTATDDVDFSVSEGELRCLIGPNGAGKSTLLNLITGTYEASDGSIYYNGHDITNLDPHERVSRGISMKFQVPSVYGDLSVRENVRLPVQQFADGEERRRLVAEAIEAAGLTGYEDVAAGQLSHGQQQQLEIGMAAALEPDLLLLDEPVAGLDVAEREAIAERIRRLNEEQGIAFVVIEHDTDFVASIAEEVTVLHNGEVFREGPIGEIESDSEVQRIYLGGES</sequence>
<dbReference type="AlphaFoldDB" id="M0L915"/>
<evidence type="ECO:0000256" key="3">
    <source>
        <dbReference type="ARBA" id="ARBA00022840"/>
    </source>
</evidence>
<evidence type="ECO:0000256" key="1">
    <source>
        <dbReference type="ARBA" id="ARBA00022448"/>
    </source>
</evidence>
<reference evidence="5 6" key="1">
    <citation type="journal article" date="2014" name="PLoS Genet.">
        <title>Phylogenetically driven sequencing of extremely halophilic archaea reveals strategies for static and dynamic osmo-response.</title>
        <authorList>
            <person name="Becker E.A."/>
            <person name="Seitzer P.M."/>
            <person name="Tritt A."/>
            <person name="Larsen D."/>
            <person name="Krusor M."/>
            <person name="Yao A.I."/>
            <person name="Wu D."/>
            <person name="Madern D."/>
            <person name="Eisen J.A."/>
            <person name="Darling A.E."/>
            <person name="Facciotti M.T."/>
        </authorList>
    </citation>
    <scope>NUCLEOTIDE SEQUENCE [LARGE SCALE GENOMIC DNA]</scope>
    <source>
        <strain evidence="6">ATCC 49778 / DSM 6131 / JCM 7785 / NBRC 101032 / NCIMB 13157 / TR-1</strain>
    </source>
</reference>
<dbReference type="InterPro" id="IPR027417">
    <property type="entry name" value="P-loop_NTPase"/>
</dbReference>
<dbReference type="PROSITE" id="PS50893">
    <property type="entry name" value="ABC_TRANSPORTER_2"/>
    <property type="match status" value="1"/>
</dbReference>
<keyword evidence="1" id="KW-0813">Transport</keyword>
<evidence type="ECO:0000313" key="6">
    <source>
        <dbReference type="Proteomes" id="UP000011524"/>
    </source>
</evidence>
<dbReference type="GO" id="GO:0005886">
    <property type="term" value="C:plasma membrane"/>
    <property type="evidence" value="ECO:0007669"/>
    <property type="project" value="TreeGrafter"/>
</dbReference>
<dbReference type="Gene3D" id="3.40.50.300">
    <property type="entry name" value="P-loop containing nucleotide triphosphate hydrolases"/>
    <property type="match status" value="1"/>
</dbReference>
<dbReference type="InterPro" id="IPR003439">
    <property type="entry name" value="ABC_transporter-like_ATP-bd"/>
</dbReference>
<keyword evidence="6" id="KW-1185">Reference proteome</keyword>
<organism evidence="5 6">
    <name type="scientific">Haloarcula japonica (strain ATCC 49778 / DSM 6131 / JCM 7785 / NBRC 101032 / NCIMB 13157 / TR-1)</name>
    <dbReference type="NCBI Taxonomy" id="1227453"/>
    <lineage>
        <taxon>Archaea</taxon>
        <taxon>Methanobacteriati</taxon>
        <taxon>Methanobacteriota</taxon>
        <taxon>Stenosarchaea group</taxon>
        <taxon>Halobacteria</taxon>
        <taxon>Halobacteriales</taxon>
        <taxon>Haloarculaceae</taxon>
        <taxon>Haloarcula</taxon>
    </lineage>
</organism>
<dbReference type="SMART" id="SM00382">
    <property type="entry name" value="AAA"/>
    <property type="match status" value="1"/>
</dbReference>
<dbReference type="EMBL" id="AOLY01000040">
    <property type="protein sequence ID" value="EMA28430.1"/>
    <property type="molecule type" value="Genomic_DNA"/>
</dbReference>
<feature type="domain" description="ABC transporter" evidence="4">
    <location>
        <begin position="34"/>
        <end position="266"/>
    </location>
</feature>
<protein>
    <submittedName>
        <fullName evidence="5">Urea ABC transporter ATP-binding protein</fullName>
    </submittedName>
</protein>
<dbReference type="Pfam" id="PF00005">
    <property type="entry name" value="ABC_tran"/>
    <property type="match status" value="1"/>
</dbReference>
<dbReference type="OrthoDB" id="44250at2157"/>
<dbReference type="InterPro" id="IPR003593">
    <property type="entry name" value="AAA+_ATPase"/>
</dbReference>
<keyword evidence="3 5" id="KW-0067">ATP-binding</keyword>
<dbReference type="GO" id="GO:0005524">
    <property type="term" value="F:ATP binding"/>
    <property type="evidence" value="ECO:0007669"/>
    <property type="project" value="UniProtKB-KW"/>
</dbReference>
<evidence type="ECO:0000259" key="4">
    <source>
        <dbReference type="PROSITE" id="PS50893"/>
    </source>
</evidence>
<accession>M0L915</accession>